<dbReference type="Gene3D" id="3.10.50.10">
    <property type="match status" value="1"/>
</dbReference>
<dbReference type="InterPro" id="IPR029070">
    <property type="entry name" value="Chitinase_insertion_sf"/>
</dbReference>
<dbReference type="SUPFAM" id="SSF51445">
    <property type="entry name" value="(Trans)glycosidases"/>
    <property type="match status" value="1"/>
</dbReference>
<evidence type="ECO:0000313" key="2">
    <source>
        <dbReference type="Proteomes" id="UP000011096"/>
    </source>
</evidence>
<reference evidence="1 2" key="2">
    <citation type="submission" date="2020-04" db="EMBL/GenBank/DDBJ databases">
        <title>Genome sequencing and assembly of multiple isolates from the Colletotrichum gloeosporioides species complex.</title>
        <authorList>
            <person name="Gan P."/>
            <person name="Shirasu K."/>
        </authorList>
    </citation>
    <scope>NUCLEOTIDE SEQUENCE [LARGE SCALE GENOMIC DNA]</scope>
    <source>
        <strain evidence="1 2">Nara gc5</strain>
    </source>
</reference>
<dbReference type="AlphaFoldDB" id="A0A7J6JCE5"/>
<dbReference type="EMBL" id="ANPB02000003">
    <property type="protein sequence ID" value="KAF4487522.1"/>
    <property type="molecule type" value="Genomic_DNA"/>
</dbReference>
<dbReference type="InParanoid" id="A0A7J6JCE5"/>
<proteinExistence type="predicted"/>
<dbReference type="OrthoDB" id="73875at2759"/>
<dbReference type="Proteomes" id="UP000011096">
    <property type="component" value="Unassembled WGS sequence"/>
</dbReference>
<dbReference type="GeneID" id="43613600"/>
<evidence type="ECO:0000313" key="1">
    <source>
        <dbReference type="EMBL" id="KAF4487522.1"/>
    </source>
</evidence>
<organism evidence="1 2">
    <name type="scientific">Colletotrichum fructicola (strain Nara gc5)</name>
    <name type="common">Anthracnose fungus</name>
    <name type="synonym">Colletotrichum gloeosporioides (strain Nara gc5)</name>
    <dbReference type="NCBI Taxonomy" id="1213859"/>
    <lineage>
        <taxon>Eukaryota</taxon>
        <taxon>Fungi</taxon>
        <taxon>Dikarya</taxon>
        <taxon>Ascomycota</taxon>
        <taxon>Pezizomycotina</taxon>
        <taxon>Sordariomycetes</taxon>
        <taxon>Hypocreomycetidae</taxon>
        <taxon>Glomerellales</taxon>
        <taxon>Glomerellaceae</taxon>
        <taxon>Colletotrichum</taxon>
        <taxon>Colletotrichum gloeosporioides species complex</taxon>
    </lineage>
</organism>
<protein>
    <recommendedName>
        <fullName evidence="3">Chitinase</fullName>
    </recommendedName>
</protein>
<keyword evidence="2" id="KW-1185">Reference proteome</keyword>
<gene>
    <name evidence="1" type="ORF">CGGC5_v004891</name>
</gene>
<reference evidence="1 2" key="1">
    <citation type="submission" date="2012-08" db="EMBL/GenBank/DDBJ databases">
        <authorList>
            <person name="Gan P.H.P."/>
            <person name="Ikeda K."/>
            <person name="Irieda H."/>
            <person name="Narusaka M."/>
            <person name="O'Connell R.J."/>
            <person name="Narusaka Y."/>
            <person name="Takano Y."/>
            <person name="Kubo Y."/>
            <person name="Shirasu K."/>
        </authorList>
    </citation>
    <scope>NUCLEOTIDE SEQUENCE [LARGE SCALE GENOMIC DNA]</scope>
    <source>
        <strain evidence="1 2">Nara gc5</strain>
    </source>
</reference>
<dbReference type="InterPro" id="IPR017853">
    <property type="entry name" value="GH"/>
</dbReference>
<dbReference type="RefSeq" id="XP_031892927.1">
    <property type="nucleotide sequence ID" value="XM_032029522.1"/>
</dbReference>
<evidence type="ECO:0008006" key="3">
    <source>
        <dbReference type="Google" id="ProtNLM"/>
    </source>
</evidence>
<name>A0A7J6JCE5_COLFN</name>
<dbReference type="Gene3D" id="3.20.20.80">
    <property type="entry name" value="Glycosidases"/>
    <property type="match status" value="1"/>
</dbReference>
<sequence length="105" mass="11566">MLPWLIVLQLKDLHGFWDQDVKTLGSIVCGQADIRDIVTDDLPLWFAELDPSKINFGVALYGRGYTVTDQSCNDLECSFKGPSNAGVCTNSDGVMSLVEIDQLVE</sequence>
<accession>A0A7J6JCE5</accession>
<comment type="caution">
    <text evidence="1">The sequence shown here is derived from an EMBL/GenBank/DDBJ whole genome shotgun (WGS) entry which is preliminary data.</text>
</comment>
<dbReference type="SUPFAM" id="SSF54556">
    <property type="entry name" value="Chitinase insertion domain"/>
    <property type="match status" value="1"/>
</dbReference>